<sequence length="89" mass="9457">MATLIIDSERFKQLRAEQGLDTLQSLAAALRVDKATASRVLNGKAAPGPHFISSVLLTFPVKFEDVFTIVTGDEQVSEAAAPLELATAS</sequence>
<dbReference type="SUPFAM" id="SSF47413">
    <property type="entry name" value="lambda repressor-like DNA-binding domains"/>
    <property type="match status" value="1"/>
</dbReference>
<dbReference type="Proteomes" id="UP000509638">
    <property type="component" value="Chromosome"/>
</dbReference>
<dbReference type="PROSITE" id="PS50943">
    <property type="entry name" value="HTH_CROC1"/>
    <property type="match status" value="1"/>
</dbReference>
<protein>
    <submittedName>
        <fullName evidence="2">Helix-turn-helix transcriptional regulator</fullName>
    </submittedName>
</protein>
<name>A0A7D5ERC2_9MICO</name>
<dbReference type="Gene3D" id="1.10.260.40">
    <property type="entry name" value="lambda repressor-like DNA-binding domains"/>
    <property type="match status" value="1"/>
</dbReference>
<evidence type="ECO:0000313" key="2">
    <source>
        <dbReference type="EMBL" id="QLD10925.1"/>
    </source>
</evidence>
<proteinExistence type="predicted"/>
<organism evidence="2 3">
    <name type="scientific">Microbacterium oleivorans</name>
    <dbReference type="NCBI Taxonomy" id="273677"/>
    <lineage>
        <taxon>Bacteria</taxon>
        <taxon>Bacillati</taxon>
        <taxon>Actinomycetota</taxon>
        <taxon>Actinomycetes</taxon>
        <taxon>Micrococcales</taxon>
        <taxon>Microbacteriaceae</taxon>
        <taxon>Microbacterium</taxon>
    </lineage>
</organism>
<dbReference type="SMART" id="SM00530">
    <property type="entry name" value="HTH_XRE"/>
    <property type="match status" value="1"/>
</dbReference>
<dbReference type="Pfam" id="PF01381">
    <property type="entry name" value="HTH_3"/>
    <property type="match status" value="1"/>
</dbReference>
<evidence type="ECO:0000259" key="1">
    <source>
        <dbReference type="PROSITE" id="PS50943"/>
    </source>
</evidence>
<feature type="domain" description="HTH cro/C1-type" evidence="1">
    <location>
        <begin position="11"/>
        <end position="66"/>
    </location>
</feature>
<dbReference type="CDD" id="cd00093">
    <property type="entry name" value="HTH_XRE"/>
    <property type="match status" value="1"/>
</dbReference>
<evidence type="ECO:0000313" key="3">
    <source>
        <dbReference type="Proteomes" id="UP000509638"/>
    </source>
</evidence>
<dbReference type="AlphaFoldDB" id="A0A7D5ERC2"/>
<dbReference type="EMBL" id="CP058316">
    <property type="protein sequence ID" value="QLD10925.1"/>
    <property type="molecule type" value="Genomic_DNA"/>
</dbReference>
<dbReference type="InterPro" id="IPR001387">
    <property type="entry name" value="Cro/C1-type_HTH"/>
</dbReference>
<dbReference type="RefSeq" id="WP_178010443.1">
    <property type="nucleotide sequence ID" value="NZ_CP058316.1"/>
</dbReference>
<dbReference type="InterPro" id="IPR010982">
    <property type="entry name" value="Lambda_DNA-bd_dom_sf"/>
</dbReference>
<accession>A0A7D5ERC2</accession>
<gene>
    <name evidence="2" type="ORF">HW566_03460</name>
</gene>
<reference evidence="2 3" key="1">
    <citation type="submission" date="2020-06" db="EMBL/GenBank/DDBJ databases">
        <authorList>
            <person name="Jo H."/>
        </authorList>
    </citation>
    <scope>NUCLEOTIDE SEQUENCE [LARGE SCALE GENOMIC DNA]</scope>
    <source>
        <strain evidence="2 3">I46</strain>
    </source>
</reference>
<dbReference type="GO" id="GO:0003677">
    <property type="term" value="F:DNA binding"/>
    <property type="evidence" value="ECO:0007669"/>
    <property type="project" value="InterPro"/>
</dbReference>